<dbReference type="GeneID" id="83605812"/>
<sequence length="89" mass="10506">MDDFTEFTDSETKKVAALQEIADTVDRLDTILEELKGTDNKLKAWYEQKKAVYEIKKILHDATHYERYNKAEADEFLSEYNSFVRPKQP</sequence>
<dbReference type="AlphaFoldDB" id="K8E4I8"/>
<organism evidence="1 2">
    <name type="scientific">Carnobacterium maltaromaticum LMA28</name>
    <dbReference type="NCBI Taxonomy" id="1234679"/>
    <lineage>
        <taxon>Bacteria</taxon>
        <taxon>Bacillati</taxon>
        <taxon>Bacillota</taxon>
        <taxon>Bacilli</taxon>
        <taxon>Lactobacillales</taxon>
        <taxon>Carnobacteriaceae</taxon>
        <taxon>Carnobacterium</taxon>
    </lineage>
</organism>
<dbReference type="Proteomes" id="UP000000212">
    <property type="component" value="Chromosome"/>
</dbReference>
<dbReference type="EMBL" id="HE999757">
    <property type="protein sequence ID" value="CCO11370.2"/>
    <property type="molecule type" value="Genomic_DNA"/>
</dbReference>
<dbReference type="KEGG" id="cml:BN424_1929"/>
<dbReference type="HOGENOM" id="CLU_176147_0_0_9"/>
<reference evidence="2" key="1">
    <citation type="journal article" date="2013" name="Genome Announc.">
        <title>Complete Chromosome Sequence of Carnobacterium maltaromaticum LMA 28.</title>
        <authorList>
            <person name="Cailliez-Grimal C."/>
            <person name="Chaillou S."/>
            <person name="Anba-Mondoloni J."/>
            <person name="Loux V."/>
            <person name="Afzal M.I."/>
            <person name="Rahman A."/>
            <person name="Kergourlay G."/>
            <person name="Champomier-Verges M.C."/>
            <person name="Zagorec M."/>
            <person name="Dalgaard P."/>
            <person name="Leisner J.J."/>
            <person name="Prevost H."/>
            <person name="Revol-Junelles A.M."/>
            <person name="Borges F."/>
        </authorList>
    </citation>
    <scope>NUCLEOTIDE SEQUENCE</scope>
    <source>
        <strain evidence="2">LMA28</strain>
    </source>
</reference>
<keyword evidence="2" id="KW-1185">Reference proteome</keyword>
<accession>K8E4I8</accession>
<proteinExistence type="predicted"/>
<protein>
    <submittedName>
        <fullName evidence="1">Domain protein</fullName>
    </submittedName>
</protein>
<evidence type="ECO:0000313" key="2">
    <source>
        <dbReference type="Proteomes" id="UP000000212"/>
    </source>
</evidence>
<dbReference type="RefSeq" id="WP_010053076.1">
    <property type="nucleotide sequence ID" value="NC_019425.2"/>
</dbReference>
<evidence type="ECO:0000313" key="1">
    <source>
        <dbReference type="EMBL" id="CCO11370.2"/>
    </source>
</evidence>
<dbReference type="OrthoDB" id="2194429at2"/>
<name>K8E4I8_CARML</name>
<gene>
    <name evidence="1" type="ORF">BN424_1929</name>
</gene>